<dbReference type="InterPro" id="IPR029065">
    <property type="entry name" value="Enolase_C-like"/>
</dbReference>
<dbReference type="SFLD" id="SFLDG00180">
    <property type="entry name" value="muconate_cycloisomerase"/>
    <property type="match status" value="1"/>
</dbReference>
<dbReference type="PANTHER" id="PTHR48073:SF2">
    <property type="entry name" value="O-SUCCINYLBENZOATE SYNTHASE"/>
    <property type="match status" value="1"/>
</dbReference>
<dbReference type="OrthoDB" id="9775391at2"/>
<reference evidence="10" key="1">
    <citation type="submission" date="2015-05" db="EMBL/GenBank/DDBJ databases">
        <authorList>
            <person name="Urmite Genomes"/>
        </authorList>
    </citation>
    <scope>NUCLEOTIDE SEQUENCE [LARGE SCALE GENOMIC DNA]</scope>
    <source>
        <strain evidence="10">LF1</strain>
    </source>
</reference>
<evidence type="ECO:0000256" key="4">
    <source>
        <dbReference type="ARBA" id="ARBA00023235"/>
    </source>
</evidence>
<dbReference type="Pfam" id="PF13378">
    <property type="entry name" value="MR_MLE_C"/>
    <property type="match status" value="1"/>
</dbReference>
<dbReference type="Gene3D" id="3.20.20.120">
    <property type="entry name" value="Enolase-like C-terminal domain"/>
    <property type="match status" value="1"/>
</dbReference>
<name>A0A0U1P3Z8_9BACI</name>
<dbReference type="PANTHER" id="PTHR48073">
    <property type="entry name" value="O-SUCCINYLBENZOATE SYNTHASE-RELATED"/>
    <property type="match status" value="1"/>
</dbReference>
<feature type="binding site" evidence="6">
    <location>
        <position position="218"/>
    </location>
    <ligand>
        <name>Mg(2+)</name>
        <dbReference type="ChEBI" id="CHEBI:18420"/>
    </ligand>
</feature>
<evidence type="ECO:0000256" key="1">
    <source>
        <dbReference type="ARBA" id="ARBA00008031"/>
    </source>
</evidence>
<dbReference type="InterPro" id="IPR013342">
    <property type="entry name" value="Mandelate_racemase_C"/>
</dbReference>
<dbReference type="InterPro" id="IPR013341">
    <property type="entry name" value="Mandelate_racemase_N_dom"/>
</dbReference>
<dbReference type="SFLD" id="SFLDF00009">
    <property type="entry name" value="o-succinylbenzoate_synthase"/>
    <property type="match status" value="1"/>
</dbReference>
<evidence type="ECO:0000256" key="7">
    <source>
        <dbReference type="RuleBase" id="RU366006"/>
    </source>
</evidence>
<evidence type="ECO:0000256" key="5">
    <source>
        <dbReference type="PIRSR" id="PIRSR634603-1"/>
    </source>
</evidence>
<dbReference type="GO" id="GO:0006518">
    <property type="term" value="P:peptide metabolic process"/>
    <property type="evidence" value="ECO:0007669"/>
    <property type="project" value="UniProtKB-ARBA"/>
</dbReference>
<evidence type="ECO:0000256" key="3">
    <source>
        <dbReference type="ARBA" id="ARBA00022842"/>
    </source>
</evidence>
<dbReference type="GO" id="GO:0016855">
    <property type="term" value="F:racemase and epimerase activity, acting on amino acids and derivatives"/>
    <property type="evidence" value="ECO:0007669"/>
    <property type="project" value="UniProtKB-UniRule"/>
</dbReference>
<dbReference type="Proteomes" id="UP000199087">
    <property type="component" value="Unassembled WGS sequence"/>
</dbReference>
<accession>A0A0U1P3Z8</accession>
<comment type="similarity">
    <text evidence="1 7">Belongs to the mandelate racemase/muconate lactonizing enzyme family.</text>
</comment>
<gene>
    <name evidence="9" type="ORF">BN000_04943</name>
</gene>
<comment type="cofactor">
    <cofactor evidence="6 7">
        <name>Mg(2+)</name>
        <dbReference type="ChEBI" id="CHEBI:18420"/>
    </cofactor>
    <text evidence="6 7">Binds 1 Mg(2+) ion per subunit.</text>
</comment>
<feature type="domain" description="Mandelate racemase/muconate lactonizing enzyme C-terminal" evidence="8">
    <location>
        <begin position="142"/>
        <end position="239"/>
    </location>
</feature>
<dbReference type="CDD" id="cd03319">
    <property type="entry name" value="L-Ala-DL-Glu_epimerase"/>
    <property type="match status" value="1"/>
</dbReference>
<protein>
    <recommendedName>
        <fullName evidence="7">Dipeptide epimerase</fullName>
        <ecNumber evidence="7">5.1.1.-</ecNumber>
    </recommendedName>
</protein>
<evidence type="ECO:0000256" key="6">
    <source>
        <dbReference type="PIRSR" id="PIRSR634603-3"/>
    </source>
</evidence>
<dbReference type="InterPro" id="IPR034603">
    <property type="entry name" value="Dipeptide_epimerase"/>
</dbReference>
<dbReference type="Pfam" id="PF02746">
    <property type="entry name" value="MR_MLE_N"/>
    <property type="match status" value="1"/>
</dbReference>
<evidence type="ECO:0000313" key="10">
    <source>
        <dbReference type="Proteomes" id="UP000199087"/>
    </source>
</evidence>
<dbReference type="SMART" id="SM00922">
    <property type="entry name" value="MR_MLE"/>
    <property type="match status" value="1"/>
</dbReference>
<keyword evidence="3 6" id="KW-0460">Magnesium</keyword>
<feature type="binding site" evidence="6">
    <location>
        <position position="191"/>
    </location>
    <ligand>
        <name>Mg(2+)</name>
        <dbReference type="ChEBI" id="CHEBI:18420"/>
    </ligand>
</feature>
<feature type="active site" description="Proton acceptor; specific for (S)-substrate epimerization" evidence="5">
    <location>
        <position position="267"/>
    </location>
</feature>
<dbReference type="RefSeq" id="WP_090639305.1">
    <property type="nucleotide sequence ID" value="NZ_CVRB01000006.1"/>
</dbReference>
<dbReference type="InterPro" id="IPR036849">
    <property type="entry name" value="Enolase-like_C_sf"/>
</dbReference>
<dbReference type="FunFam" id="3.30.390.10:FF:000009">
    <property type="entry name" value="Hydrophobic dipeptide epimerase"/>
    <property type="match status" value="1"/>
</dbReference>
<evidence type="ECO:0000256" key="2">
    <source>
        <dbReference type="ARBA" id="ARBA00022723"/>
    </source>
</evidence>
<evidence type="ECO:0000313" key="9">
    <source>
        <dbReference type="EMBL" id="CRK84888.1"/>
    </source>
</evidence>
<dbReference type="SUPFAM" id="SSF54826">
    <property type="entry name" value="Enolase N-terminal domain-like"/>
    <property type="match status" value="1"/>
</dbReference>
<dbReference type="EMBL" id="CVRB01000006">
    <property type="protein sequence ID" value="CRK84888.1"/>
    <property type="molecule type" value="Genomic_DNA"/>
</dbReference>
<dbReference type="SUPFAM" id="SSF51604">
    <property type="entry name" value="Enolase C-terminal domain-like"/>
    <property type="match status" value="1"/>
</dbReference>
<dbReference type="STRING" id="1499688.BN000_04943"/>
<dbReference type="EC" id="5.1.1.-" evidence="7"/>
<keyword evidence="2 6" id="KW-0479">Metal-binding</keyword>
<dbReference type="InterPro" id="IPR029017">
    <property type="entry name" value="Enolase-like_N"/>
</dbReference>
<feature type="binding site" evidence="6">
    <location>
        <position position="243"/>
    </location>
    <ligand>
        <name>Mg(2+)</name>
        <dbReference type="ChEBI" id="CHEBI:18420"/>
    </ligand>
</feature>
<organism evidence="9 10">
    <name type="scientific">Neobacillus massiliamazoniensis</name>
    <dbReference type="NCBI Taxonomy" id="1499688"/>
    <lineage>
        <taxon>Bacteria</taxon>
        <taxon>Bacillati</taxon>
        <taxon>Bacillota</taxon>
        <taxon>Bacilli</taxon>
        <taxon>Bacillales</taxon>
        <taxon>Bacillaceae</taxon>
        <taxon>Neobacillus</taxon>
    </lineage>
</organism>
<keyword evidence="10" id="KW-1185">Reference proteome</keyword>
<keyword evidence="4 7" id="KW-0413">Isomerase</keyword>
<proteinExistence type="inferred from homology"/>
<feature type="active site" description="Proton acceptor; specific for (R)-substrate epimerization" evidence="5">
    <location>
        <position position="163"/>
    </location>
</feature>
<dbReference type="SFLD" id="SFLDS00001">
    <property type="entry name" value="Enolase"/>
    <property type="match status" value="1"/>
</dbReference>
<dbReference type="AlphaFoldDB" id="A0A0U1P3Z8"/>
<evidence type="ECO:0000259" key="8">
    <source>
        <dbReference type="SMART" id="SM00922"/>
    </source>
</evidence>
<dbReference type="GO" id="GO:0000287">
    <property type="term" value="F:magnesium ion binding"/>
    <property type="evidence" value="ECO:0007669"/>
    <property type="project" value="UniProtKB-ARBA"/>
</dbReference>
<sequence length="371" mass="40810">MKIIKADITGIHLPLQSPFIISYETFDYMPSIIVKLETDDGLVGYGEAVPDEHVTGESFFSVIEILKHQLLPAIMGESPFSIEKIHHIMDSRIYANPSAKAAIDIACYDLMGKYTGKPIYELIGGKFHNELTFAKVLSIDEPEIMAEKAKLALDFGYSSLKLKVGIDLFKDLERIRAVRDAVGDEVPIRVDVNQGWKDYSTAAQALPLLEPLRISWLEQPIKMGDIDGLAELRKKTVIPIMADESVHDSSDLNEIIKKNAADKINIKLMKSGGIYPALHMAKTAEAAGLSCQVGSMVESSIGSAAGYHTAMARKNITSTELTGPLLFSKDIGDLEYRIPYVVLSEKPGLGVEVNETTLKELTIKKDTVQSK</sequence>
<dbReference type="Gene3D" id="3.30.390.10">
    <property type="entry name" value="Enolase-like, N-terminal domain"/>
    <property type="match status" value="1"/>
</dbReference>